<dbReference type="EMBL" id="MT774381">
    <property type="protein sequence ID" value="QOR58622.1"/>
    <property type="molecule type" value="Genomic_DNA"/>
</dbReference>
<proteinExistence type="predicted"/>
<feature type="transmembrane region" description="Helical" evidence="1">
    <location>
        <begin position="49"/>
        <end position="65"/>
    </location>
</feature>
<dbReference type="KEGG" id="vg:65129100"/>
<keyword evidence="3" id="KW-1185">Reference proteome</keyword>
<evidence type="ECO:0000256" key="1">
    <source>
        <dbReference type="SAM" id="Phobius"/>
    </source>
</evidence>
<protein>
    <submittedName>
        <fullName evidence="2">Uncharacterized protein</fullName>
    </submittedName>
</protein>
<name>A0A7M1RXM8_9CAUD</name>
<dbReference type="Proteomes" id="UP000594037">
    <property type="component" value="Segment"/>
</dbReference>
<organism evidence="2 3">
    <name type="scientific">uncultured phage cr3_1</name>
    <dbReference type="NCBI Taxonomy" id="2772065"/>
    <lineage>
        <taxon>Viruses</taxon>
        <taxon>Duplodnaviria</taxon>
        <taxon>Heunggongvirae</taxon>
        <taxon>Uroviricota</taxon>
        <taxon>Caudoviricetes</taxon>
        <taxon>Crassvirales</taxon>
        <taxon>Intestiviridae</taxon>
        <taxon>Crudevirinae</taxon>
        <taxon>Diorhovirus</taxon>
        <taxon>Diorhovirus intestinalis</taxon>
    </lineage>
</organism>
<keyword evidence="1" id="KW-0472">Membrane</keyword>
<dbReference type="GeneID" id="65129100"/>
<dbReference type="RefSeq" id="YP_010110780.1">
    <property type="nucleotide sequence ID" value="NC_055874.1"/>
</dbReference>
<evidence type="ECO:0000313" key="2">
    <source>
        <dbReference type="EMBL" id="QOR58622.1"/>
    </source>
</evidence>
<reference evidence="2 3" key="1">
    <citation type="submission" date="2020-07" db="EMBL/GenBank/DDBJ databases">
        <title>Taxonomic proposal: Crassvirales, a new order of highly abundant and diverse bacterial viruses.</title>
        <authorList>
            <person name="Shkoporov A.N."/>
            <person name="Stockdale S.R."/>
            <person name="Guerin E."/>
            <person name="Ross R.P."/>
            <person name="Hill C."/>
        </authorList>
    </citation>
    <scope>NUCLEOTIDE SEQUENCE [LARGE SCALE GENOMIC DNA]</scope>
</reference>
<sequence length="66" mass="7564">MFPRKGMNPTRFYTIVDVNKASTDVSRCSSSTGVQIRANNIKSTNTNKYDIIIFSVSYIFYIVYIL</sequence>
<keyword evidence="1" id="KW-0812">Transmembrane</keyword>
<evidence type="ECO:0000313" key="3">
    <source>
        <dbReference type="Proteomes" id="UP000594037"/>
    </source>
</evidence>
<accession>A0A7M1RXM8</accession>
<keyword evidence="1" id="KW-1133">Transmembrane helix</keyword>